<comment type="caution">
    <text evidence="1">The sequence shown here is derived from an EMBL/GenBank/DDBJ whole genome shotgun (WGS) entry which is preliminary data.</text>
</comment>
<sequence>MSMLDMHDADEQYSFDHGHVALGVPDFCTGKWEYSLGQGHVALGVQNNDTGTGEYSFNNKGQIKLKIEGIRVNYKRASRHQSNLLRNLAHLDKIQWYHSNSDRISFGI</sequence>
<organism evidence="1 2">
    <name type="scientific">Apiospora phragmitis</name>
    <dbReference type="NCBI Taxonomy" id="2905665"/>
    <lineage>
        <taxon>Eukaryota</taxon>
        <taxon>Fungi</taxon>
        <taxon>Dikarya</taxon>
        <taxon>Ascomycota</taxon>
        <taxon>Pezizomycotina</taxon>
        <taxon>Sordariomycetes</taxon>
        <taxon>Xylariomycetidae</taxon>
        <taxon>Amphisphaeriales</taxon>
        <taxon>Apiosporaceae</taxon>
        <taxon>Apiospora</taxon>
    </lineage>
</organism>
<protein>
    <submittedName>
        <fullName evidence="1">Uncharacterized protein</fullName>
    </submittedName>
</protein>
<reference evidence="1 2" key="1">
    <citation type="submission" date="2023-01" db="EMBL/GenBank/DDBJ databases">
        <title>Analysis of 21 Apiospora genomes using comparative genomics revels a genus with tremendous synthesis potential of carbohydrate active enzymes and secondary metabolites.</title>
        <authorList>
            <person name="Sorensen T."/>
        </authorList>
    </citation>
    <scope>NUCLEOTIDE SEQUENCE [LARGE SCALE GENOMIC DNA]</scope>
    <source>
        <strain evidence="1 2">CBS 135458</strain>
    </source>
</reference>
<accession>A0ABR1UJ55</accession>
<evidence type="ECO:0000313" key="2">
    <source>
        <dbReference type="Proteomes" id="UP001480595"/>
    </source>
</evidence>
<evidence type="ECO:0000313" key="1">
    <source>
        <dbReference type="EMBL" id="KAK8058947.1"/>
    </source>
</evidence>
<dbReference type="GeneID" id="92093867"/>
<name>A0ABR1UJ55_9PEZI</name>
<dbReference type="Proteomes" id="UP001480595">
    <property type="component" value="Unassembled WGS sequence"/>
</dbReference>
<proteinExistence type="predicted"/>
<gene>
    <name evidence="1" type="ORF">PG994_009395</name>
</gene>
<dbReference type="RefSeq" id="XP_066714393.1">
    <property type="nucleotide sequence ID" value="XM_066860804.1"/>
</dbReference>
<dbReference type="EMBL" id="JAQQWL010000009">
    <property type="protein sequence ID" value="KAK8058947.1"/>
    <property type="molecule type" value="Genomic_DNA"/>
</dbReference>
<keyword evidence="2" id="KW-1185">Reference proteome</keyword>